<keyword evidence="2" id="KW-0812">Transmembrane</keyword>
<evidence type="ECO:0000313" key="5">
    <source>
        <dbReference type="Proteomes" id="UP000726170"/>
    </source>
</evidence>
<proteinExistence type="predicted"/>
<comment type="caution">
    <text evidence="4">The sequence shown here is derived from an EMBL/GenBank/DDBJ whole genome shotgun (WGS) entry which is preliminary data.</text>
</comment>
<feature type="transmembrane region" description="Helical" evidence="2">
    <location>
        <begin position="41"/>
        <end position="61"/>
    </location>
</feature>
<evidence type="ECO:0000256" key="1">
    <source>
        <dbReference type="SAM" id="Coils"/>
    </source>
</evidence>
<evidence type="ECO:0000259" key="3">
    <source>
        <dbReference type="Pfam" id="PF18923"/>
    </source>
</evidence>
<feature type="transmembrane region" description="Helical" evidence="2">
    <location>
        <begin position="174"/>
        <end position="193"/>
    </location>
</feature>
<gene>
    <name evidence="4" type="ORF">KQI86_05535</name>
</gene>
<sequence length="196" mass="22997">MINYYIILNIIMSCFLLYGLYEKISAGKFIIQTRRKKISILYVVILVLWICITSVHILFYIKNKSIDIKEILQGFTWIQIGILNLLSRQALGVTKGGTYSSTSNSCRFIKWNKIKSYTWISENKIQLETLGRRNKIIERELEVDEEQKEEVDKLLNEFINKKDNEINEKRNFRAIAYVVLIGIVMFIGYANLIRIS</sequence>
<keyword evidence="2" id="KW-1133">Transmembrane helix</keyword>
<dbReference type="Proteomes" id="UP000726170">
    <property type="component" value="Unassembled WGS sequence"/>
</dbReference>
<protein>
    <recommendedName>
        <fullName evidence="3">DUF5673 domain-containing protein</fullName>
    </recommendedName>
</protein>
<organism evidence="4 5">
    <name type="scientific">Clostridium mobile</name>
    <dbReference type="NCBI Taxonomy" id="2841512"/>
    <lineage>
        <taxon>Bacteria</taxon>
        <taxon>Bacillati</taxon>
        <taxon>Bacillota</taxon>
        <taxon>Clostridia</taxon>
        <taxon>Eubacteriales</taxon>
        <taxon>Clostridiaceae</taxon>
        <taxon>Clostridium</taxon>
    </lineage>
</organism>
<reference evidence="4 5" key="1">
    <citation type="submission" date="2021-06" db="EMBL/GenBank/DDBJ databases">
        <authorList>
            <person name="Sun Q."/>
            <person name="Li D."/>
        </authorList>
    </citation>
    <scope>NUCLEOTIDE SEQUENCE [LARGE SCALE GENOMIC DNA]</scope>
    <source>
        <strain evidence="4 5">MSJ-11</strain>
    </source>
</reference>
<dbReference type="EMBL" id="JAHLQF010000001">
    <property type="protein sequence ID" value="MBU5483785.1"/>
    <property type="molecule type" value="Genomic_DNA"/>
</dbReference>
<dbReference type="RefSeq" id="WP_216438138.1">
    <property type="nucleotide sequence ID" value="NZ_JAHLQF010000001.1"/>
</dbReference>
<dbReference type="Pfam" id="PF18923">
    <property type="entry name" value="DUF5673"/>
    <property type="match status" value="1"/>
</dbReference>
<feature type="domain" description="DUF5673" evidence="3">
    <location>
        <begin position="107"/>
        <end position="156"/>
    </location>
</feature>
<feature type="coiled-coil region" evidence="1">
    <location>
        <begin position="127"/>
        <end position="161"/>
    </location>
</feature>
<evidence type="ECO:0000256" key="2">
    <source>
        <dbReference type="SAM" id="Phobius"/>
    </source>
</evidence>
<evidence type="ECO:0000313" key="4">
    <source>
        <dbReference type="EMBL" id="MBU5483785.1"/>
    </source>
</evidence>
<feature type="transmembrane region" description="Helical" evidence="2">
    <location>
        <begin position="6"/>
        <end position="21"/>
    </location>
</feature>
<accession>A0ABS6EFK0</accession>
<name>A0ABS6EFK0_9CLOT</name>
<keyword evidence="1" id="KW-0175">Coiled coil</keyword>
<keyword evidence="2" id="KW-0472">Membrane</keyword>
<keyword evidence="5" id="KW-1185">Reference proteome</keyword>
<dbReference type="InterPro" id="IPR043730">
    <property type="entry name" value="DUF5673"/>
</dbReference>